<evidence type="ECO:0000256" key="2">
    <source>
        <dbReference type="ARBA" id="ARBA00008332"/>
    </source>
</evidence>
<evidence type="ECO:0000256" key="5">
    <source>
        <dbReference type="SAM" id="MobiDB-lite"/>
    </source>
</evidence>
<proteinExistence type="inferred from homology"/>
<comment type="caution">
    <text evidence="6">The sequence shown here is derived from an EMBL/GenBank/DDBJ whole genome shotgun (WGS) entry which is preliminary data.</text>
</comment>
<organism evidence="6 7">
    <name type="scientific">Streblomastix strix</name>
    <dbReference type="NCBI Taxonomy" id="222440"/>
    <lineage>
        <taxon>Eukaryota</taxon>
        <taxon>Metamonada</taxon>
        <taxon>Preaxostyla</taxon>
        <taxon>Oxymonadida</taxon>
        <taxon>Streblomastigidae</taxon>
        <taxon>Streblomastix</taxon>
    </lineage>
</organism>
<reference evidence="6 7" key="1">
    <citation type="submission" date="2019-03" db="EMBL/GenBank/DDBJ databases">
        <title>Single cell metagenomics reveals metabolic interactions within the superorganism composed of flagellate Streblomastix strix and complex community of Bacteroidetes bacteria on its surface.</title>
        <authorList>
            <person name="Treitli S.C."/>
            <person name="Kolisko M."/>
            <person name="Husnik F."/>
            <person name="Keeling P."/>
            <person name="Hampl V."/>
        </authorList>
    </citation>
    <scope>NUCLEOTIDE SEQUENCE [LARGE SCALE GENOMIC DNA]</scope>
    <source>
        <strain evidence="6">ST1C</strain>
    </source>
</reference>
<dbReference type="InterPro" id="IPR019376">
    <property type="entry name" value="Myeloid_leukemia_factor"/>
</dbReference>
<dbReference type="EMBL" id="SNRW01005028">
    <property type="protein sequence ID" value="KAA6385946.1"/>
    <property type="molecule type" value="Genomic_DNA"/>
</dbReference>
<sequence length="344" mass="38016">MFPNRQPNNNRAFDMFGNEIYDPFGTAQHLQQQQQQQPQQNMFGGFGFQQPMMQMPQMQPMMQMPQMQMPQMQPMMQMPQFGNFGSFGFPDQLTTGGATTSFSSSSFSSSGGNGGQGYVTTTTSSMGPGGVMETKTIARDSSGKKKVVTKRQIGDKAVEEIEEHDGVKGSTHQRKIENLGVEDLNLFDSEWSQKKAQLPQIQSSHHGIINGRQFDDGVRALPGSTGPSIQMLEDGKRRSSKTQGRPNAASQMQRDPQNGSSLHRSSNVNADVDDDVVAEGSGDGVIRASAVEEPEFIPTEVINNTQQQKDQQKQQSARRHYQEQSSRGGVVIQEIEDFDETKPD</sequence>
<feature type="compositionally biased region" description="Polar residues" evidence="5">
    <location>
        <begin position="241"/>
        <end position="264"/>
    </location>
</feature>
<dbReference type="GO" id="GO:0005737">
    <property type="term" value="C:cytoplasm"/>
    <property type="evidence" value="ECO:0007669"/>
    <property type="project" value="UniProtKB-SubCell"/>
</dbReference>
<dbReference type="Pfam" id="PF10248">
    <property type="entry name" value="Mlf1IP"/>
    <property type="match status" value="1"/>
</dbReference>
<evidence type="ECO:0000256" key="1">
    <source>
        <dbReference type="ARBA" id="ARBA00004496"/>
    </source>
</evidence>
<evidence type="ECO:0000313" key="7">
    <source>
        <dbReference type="Proteomes" id="UP000324800"/>
    </source>
</evidence>
<gene>
    <name evidence="6" type="ORF">EZS28_018527</name>
</gene>
<feature type="compositionally biased region" description="Acidic residues" evidence="5">
    <location>
        <begin position="334"/>
        <end position="344"/>
    </location>
</feature>
<evidence type="ECO:0000313" key="6">
    <source>
        <dbReference type="EMBL" id="KAA6385946.1"/>
    </source>
</evidence>
<dbReference type="OrthoDB" id="8707547at2759"/>
<comment type="subcellular location">
    <subcellularLocation>
        <location evidence="1">Cytoplasm</location>
    </subcellularLocation>
</comment>
<keyword evidence="3" id="KW-0963">Cytoplasm</keyword>
<accession>A0A5J4VUV0</accession>
<keyword evidence="4" id="KW-0597">Phosphoprotein</keyword>
<feature type="region of interest" description="Disordered" evidence="5">
    <location>
        <begin position="197"/>
        <end position="344"/>
    </location>
</feature>
<feature type="compositionally biased region" description="Low complexity" evidence="5">
    <location>
        <begin position="306"/>
        <end position="315"/>
    </location>
</feature>
<dbReference type="Proteomes" id="UP000324800">
    <property type="component" value="Unassembled WGS sequence"/>
</dbReference>
<name>A0A5J4VUV0_9EUKA</name>
<dbReference type="PANTHER" id="PTHR13105">
    <property type="entry name" value="MYELOID LEUKEMIA FACTOR"/>
    <property type="match status" value="1"/>
</dbReference>
<comment type="similarity">
    <text evidence="2">Belongs to the MLF family.</text>
</comment>
<dbReference type="AlphaFoldDB" id="A0A5J4VUV0"/>
<evidence type="ECO:0000256" key="4">
    <source>
        <dbReference type="ARBA" id="ARBA00022553"/>
    </source>
</evidence>
<evidence type="ECO:0000256" key="3">
    <source>
        <dbReference type="ARBA" id="ARBA00022490"/>
    </source>
</evidence>
<protein>
    <submittedName>
        <fullName evidence="6">Uncharacterized protein</fullName>
    </submittedName>
</protein>